<dbReference type="EMBL" id="LNYI01000012">
    <property type="protein sequence ID" value="KTD23566.1"/>
    <property type="molecule type" value="Genomic_DNA"/>
</dbReference>
<dbReference type="EC" id="1.1.5.-" evidence="2"/>
<keyword evidence="2" id="KW-0560">Oxidoreductase</keyword>
<dbReference type="RefSeq" id="WP_035915121.1">
    <property type="nucleotide sequence ID" value="NZ_CAAAJD010000006.1"/>
</dbReference>
<sequence length="374" mass="42052">MSKWRMTIFFLLVLMIFLLIIGWWEFLGKRASALPTSLGQDDEQKQNAPFISILAKKLDVPWGLDFLPDNKLIFTQRAGTIHLIDLKDSSREVKPIARINDVATIGEGGLLGIAVHPQFASQPFVYVYYTYGRQDHYLNKVVRYQFDNNHLSHPMIIIDGIPGAATHDGGRIRFGPDGYLYITTGDAQTPQSAQDLNSLAGKILRVKDDGNIPEDNPFPKSAVYSYGHRNPQGLAWDERGQLWATEHGPTAHDEINLIKAGGNYGWPVITGEERKQGMEMPILESGFSTWAPSGAEIFNETLYFCGLRGRTLYGFNLQTKQLNKYFQGELGRLRAIKLGPNKLFYVATNNRDGRGIPQKDDDLIVVINPEKLNK</sequence>
<dbReference type="InterPro" id="IPR012938">
    <property type="entry name" value="Glc/Sorbosone_DH"/>
</dbReference>
<dbReference type="OrthoDB" id="9770043at2"/>
<dbReference type="eggNOG" id="COG2133">
    <property type="taxonomic scope" value="Bacteria"/>
</dbReference>
<dbReference type="PATRIC" id="fig|45067.4.peg.730"/>
<dbReference type="Proteomes" id="UP000054869">
    <property type="component" value="Unassembled WGS sequence"/>
</dbReference>
<dbReference type="PANTHER" id="PTHR19328">
    <property type="entry name" value="HEDGEHOG-INTERACTING PROTEIN"/>
    <property type="match status" value="1"/>
</dbReference>
<reference evidence="2 3" key="1">
    <citation type="submission" date="2015-11" db="EMBL/GenBank/DDBJ databases">
        <title>Genomic analysis of 38 Legionella species identifies large and diverse effector repertoires.</title>
        <authorList>
            <person name="Burstein D."/>
            <person name="Amaro F."/>
            <person name="Zusman T."/>
            <person name="Lifshitz Z."/>
            <person name="Cohen O."/>
            <person name="Gilbert J.A."/>
            <person name="Pupko T."/>
            <person name="Shuman H.A."/>
            <person name="Segal G."/>
        </authorList>
    </citation>
    <scope>NUCLEOTIDE SEQUENCE [LARGE SCALE GENOMIC DNA]</scope>
    <source>
        <strain evidence="2 3">ATCC 49751</strain>
    </source>
</reference>
<dbReference type="PANTHER" id="PTHR19328:SF13">
    <property type="entry name" value="HIPL1 PROTEIN"/>
    <property type="match status" value="1"/>
</dbReference>
<dbReference type="Pfam" id="PF07995">
    <property type="entry name" value="GSDH"/>
    <property type="match status" value="1"/>
</dbReference>
<dbReference type="STRING" id="45067.Llan_0701"/>
<protein>
    <submittedName>
        <fullName evidence="2">Soluble aldose sugar dehydrogenase YliI</fullName>
        <ecNumber evidence="2">1.1.5.-</ecNumber>
    </submittedName>
</protein>
<organism evidence="2 3">
    <name type="scientific">Legionella lansingensis</name>
    <dbReference type="NCBI Taxonomy" id="45067"/>
    <lineage>
        <taxon>Bacteria</taxon>
        <taxon>Pseudomonadati</taxon>
        <taxon>Pseudomonadota</taxon>
        <taxon>Gammaproteobacteria</taxon>
        <taxon>Legionellales</taxon>
        <taxon>Legionellaceae</taxon>
        <taxon>Legionella</taxon>
    </lineage>
</organism>
<dbReference type="Gene3D" id="2.120.10.30">
    <property type="entry name" value="TolB, C-terminal domain"/>
    <property type="match status" value="1"/>
</dbReference>
<name>A0A0W0VU68_9GAMM</name>
<proteinExistence type="predicted"/>
<evidence type="ECO:0000313" key="3">
    <source>
        <dbReference type="Proteomes" id="UP000054869"/>
    </source>
</evidence>
<comment type="caution">
    <text evidence="2">The sequence shown here is derived from an EMBL/GenBank/DDBJ whole genome shotgun (WGS) entry which is preliminary data.</text>
</comment>
<accession>A0A0W0VU68</accession>
<feature type="domain" description="Glucose/Sorbosone dehydrogenase" evidence="1">
    <location>
        <begin position="58"/>
        <end position="354"/>
    </location>
</feature>
<evidence type="ECO:0000313" key="2">
    <source>
        <dbReference type="EMBL" id="KTD23566.1"/>
    </source>
</evidence>
<dbReference type="AlphaFoldDB" id="A0A0W0VU68"/>
<dbReference type="GO" id="GO:0016491">
    <property type="term" value="F:oxidoreductase activity"/>
    <property type="evidence" value="ECO:0007669"/>
    <property type="project" value="UniProtKB-KW"/>
</dbReference>
<keyword evidence="3" id="KW-1185">Reference proteome</keyword>
<dbReference type="InterPro" id="IPR011042">
    <property type="entry name" value="6-blade_b-propeller_TolB-like"/>
</dbReference>
<dbReference type="InterPro" id="IPR011041">
    <property type="entry name" value="Quinoprot_gluc/sorb_DH_b-prop"/>
</dbReference>
<gene>
    <name evidence="2" type="primary">yliI</name>
    <name evidence="2" type="ORF">Llan_0701</name>
</gene>
<dbReference type="SUPFAM" id="SSF50952">
    <property type="entry name" value="Soluble quinoprotein glucose dehydrogenase"/>
    <property type="match status" value="1"/>
</dbReference>
<evidence type="ECO:0000259" key="1">
    <source>
        <dbReference type="Pfam" id="PF07995"/>
    </source>
</evidence>